<keyword evidence="4" id="KW-0067">ATP-binding</keyword>
<dbReference type="Pfam" id="PF00702">
    <property type="entry name" value="Hydrolase"/>
    <property type="match status" value="1"/>
</dbReference>
<dbReference type="GO" id="GO:0016887">
    <property type="term" value="F:ATP hydrolysis activity"/>
    <property type="evidence" value="ECO:0007669"/>
    <property type="project" value="InterPro"/>
</dbReference>
<feature type="transmembrane region" description="Helical" evidence="8">
    <location>
        <begin position="471"/>
        <end position="490"/>
    </location>
</feature>
<feature type="transmembrane region" description="Helical" evidence="8">
    <location>
        <begin position="433"/>
        <end position="451"/>
    </location>
</feature>
<dbReference type="SFLD" id="SFLDS00003">
    <property type="entry name" value="Haloacid_Dehalogenase"/>
    <property type="match status" value="1"/>
</dbReference>
<feature type="domain" description="Cation-transporting P-type ATPase C-terminal" evidence="9">
    <location>
        <begin position="353"/>
        <end position="524"/>
    </location>
</feature>
<dbReference type="InterPro" id="IPR023298">
    <property type="entry name" value="ATPase_P-typ_TM_dom_sf"/>
</dbReference>
<evidence type="ECO:0000313" key="10">
    <source>
        <dbReference type="EMBL" id="MBW7953898.1"/>
    </source>
</evidence>
<dbReference type="InterPro" id="IPR023299">
    <property type="entry name" value="ATPase_P-typ_cyto_dom_N"/>
</dbReference>
<evidence type="ECO:0000313" key="11">
    <source>
        <dbReference type="Proteomes" id="UP000781173"/>
    </source>
</evidence>
<keyword evidence="7 8" id="KW-0472">Membrane</keyword>
<dbReference type="SFLD" id="SFLDF00027">
    <property type="entry name" value="p-type_atpase"/>
    <property type="match status" value="1"/>
</dbReference>
<dbReference type="SUPFAM" id="SSF56784">
    <property type="entry name" value="HAD-like"/>
    <property type="match status" value="1"/>
</dbReference>
<dbReference type="GO" id="GO:0016020">
    <property type="term" value="C:membrane"/>
    <property type="evidence" value="ECO:0007669"/>
    <property type="project" value="UniProtKB-SubCell"/>
</dbReference>
<dbReference type="PROSITE" id="PS00154">
    <property type="entry name" value="ATPASE_E1_E2"/>
    <property type="match status" value="1"/>
</dbReference>
<dbReference type="NCBIfam" id="TIGR01494">
    <property type="entry name" value="ATPase_P-type"/>
    <property type="match status" value="1"/>
</dbReference>
<evidence type="ECO:0000256" key="2">
    <source>
        <dbReference type="ARBA" id="ARBA00022692"/>
    </source>
</evidence>
<evidence type="ECO:0000256" key="7">
    <source>
        <dbReference type="ARBA" id="ARBA00023136"/>
    </source>
</evidence>
<keyword evidence="3" id="KW-0547">Nucleotide-binding</keyword>
<dbReference type="InterPro" id="IPR023214">
    <property type="entry name" value="HAD_sf"/>
</dbReference>
<evidence type="ECO:0000256" key="1">
    <source>
        <dbReference type="ARBA" id="ARBA00004141"/>
    </source>
</evidence>
<dbReference type="InterPro" id="IPR006068">
    <property type="entry name" value="ATPase_P-typ_cation-transptr_C"/>
</dbReference>
<keyword evidence="2 8" id="KW-0812">Transmembrane</keyword>
<dbReference type="SUPFAM" id="SSF81665">
    <property type="entry name" value="Calcium ATPase, transmembrane domain M"/>
    <property type="match status" value="1"/>
</dbReference>
<name>A0A952DVA1_9BACT</name>
<accession>A0A952DVA1</accession>
<proteinExistence type="predicted"/>
<comment type="subcellular location">
    <subcellularLocation>
        <location evidence="1">Membrane</location>
        <topology evidence="1">Multi-pass membrane protein</topology>
    </subcellularLocation>
</comment>
<dbReference type="InterPro" id="IPR001757">
    <property type="entry name" value="P_typ_ATPase"/>
</dbReference>
<protein>
    <submittedName>
        <fullName evidence="10">Cation-transporting P-type ATPase</fullName>
    </submittedName>
</protein>
<dbReference type="PANTHER" id="PTHR42861">
    <property type="entry name" value="CALCIUM-TRANSPORTING ATPASE"/>
    <property type="match status" value="1"/>
</dbReference>
<dbReference type="Gene3D" id="3.40.1110.10">
    <property type="entry name" value="Calcium-transporting ATPase, cytoplasmic domain N"/>
    <property type="match status" value="1"/>
</dbReference>
<sequence>MKKKAIVKNLPAAETLGSVDVLGIDKTGTLTEGKMSVVGSEYTDRERGLYALAICNNESNFIDHALGSYLNNEKGKGFIPDARSDRVRFYPFSSQTKYTGAFNGHELFAVGAPEIILSFCTNTDRDWQAIFSEQAKAGNRMIAIAARNTSENENIDRNSLKNMDFVGLVILQDPVRKSVVESLAKIISSGVEIKVITGDLKETSLKVLQTINFDLDENEIISGSQLRELTNSNMLDEAIRRCKLFYRTTPDQKLDIVKSLQKQGLSVGMMGDGVNDSPAIKHAEIGISVDNGTDLTKEIADVVLLDSNFSTIVASIEEGRNITKNLRKIFVKLLADSFTEAVLIVMSLLAGFPLPLLPLQILWINMIVNGISGLALSFEPSNPNLLSQKPKGKKSSAFDPFLISAIIAISLVTDVVFFLLYAFMIGSNYDYEAARTVIFIGVALTSLLFIFPAKTIDTGIFKEPLFNNKVLNFTFLISLLLVIAPVYNPFLQNLLGTVELNVAEWFVIIVLCIFNLAAVEIFKPFLHKIRDRSNS</sequence>
<dbReference type="SFLD" id="SFLDG00002">
    <property type="entry name" value="C1.7:_P-type_atpase_like"/>
    <property type="match status" value="1"/>
</dbReference>
<dbReference type="Gene3D" id="3.40.50.1000">
    <property type="entry name" value="HAD superfamily/HAD-like"/>
    <property type="match status" value="2"/>
</dbReference>
<keyword evidence="6 8" id="KW-1133">Transmembrane helix</keyword>
<feature type="transmembrane region" description="Helical" evidence="8">
    <location>
        <begin position="397"/>
        <end position="421"/>
    </location>
</feature>
<evidence type="ECO:0000256" key="3">
    <source>
        <dbReference type="ARBA" id="ARBA00022741"/>
    </source>
</evidence>
<dbReference type="PRINTS" id="PR00120">
    <property type="entry name" value="HATPASE"/>
</dbReference>
<dbReference type="Gene3D" id="1.20.1110.10">
    <property type="entry name" value="Calcium-transporting ATPase, transmembrane domain"/>
    <property type="match status" value="2"/>
</dbReference>
<evidence type="ECO:0000259" key="9">
    <source>
        <dbReference type="Pfam" id="PF00689"/>
    </source>
</evidence>
<dbReference type="AlphaFoldDB" id="A0A952DVA1"/>
<reference evidence="10" key="1">
    <citation type="journal article" date="2022" name="ISME J.">
        <title>A general approach to explore prokaryotic protein glycosylation reveals the unique surface layer modulation of an anammox bacterium.</title>
        <authorList>
            <person name="Pabst M."/>
            <person name="Grouzdev D.S."/>
            <person name="Lawson C.E."/>
            <person name="Kleikamp H.B.C."/>
            <person name="de Ram C."/>
            <person name="Louwen R."/>
            <person name="Lin Y.M."/>
            <person name="Lucker S."/>
            <person name="van Loosdrecht M.C.M."/>
            <person name="Laureni M."/>
        </authorList>
    </citation>
    <scope>NUCLEOTIDE SEQUENCE</scope>
    <source>
        <strain evidence="10">BROCD043</strain>
    </source>
</reference>
<dbReference type="GO" id="GO:0005524">
    <property type="term" value="F:ATP binding"/>
    <property type="evidence" value="ECO:0007669"/>
    <property type="project" value="UniProtKB-KW"/>
</dbReference>
<dbReference type="Pfam" id="PF00689">
    <property type="entry name" value="Cation_ATPase_C"/>
    <property type="match status" value="1"/>
</dbReference>
<keyword evidence="5" id="KW-1278">Translocase</keyword>
<dbReference type="EMBL" id="JACFOF010000009">
    <property type="protein sequence ID" value="MBW7953898.1"/>
    <property type="molecule type" value="Genomic_DNA"/>
</dbReference>
<gene>
    <name evidence="10" type="ORF">H3C67_03850</name>
</gene>
<dbReference type="InterPro" id="IPR036412">
    <property type="entry name" value="HAD-like_sf"/>
</dbReference>
<evidence type="ECO:0000256" key="4">
    <source>
        <dbReference type="ARBA" id="ARBA00022840"/>
    </source>
</evidence>
<evidence type="ECO:0000256" key="5">
    <source>
        <dbReference type="ARBA" id="ARBA00022967"/>
    </source>
</evidence>
<dbReference type="InterPro" id="IPR018303">
    <property type="entry name" value="ATPase_P-typ_P_site"/>
</dbReference>
<organism evidence="10 11">
    <name type="scientific">Candidatus Dojkabacteria bacterium</name>
    <dbReference type="NCBI Taxonomy" id="2099670"/>
    <lineage>
        <taxon>Bacteria</taxon>
        <taxon>Candidatus Dojkabacteria</taxon>
    </lineage>
</organism>
<evidence type="ECO:0000256" key="8">
    <source>
        <dbReference type="SAM" id="Phobius"/>
    </source>
</evidence>
<dbReference type="InterPro" id="IPR044492">
    <property type="entry name" value="P_typ_ATPase_HD_dom"/>
</dbReference>
<dbReference type="PRINTS" id="PR00119">
    <property type="entry name" value="CATATPASE"/>
</dbReference>
<comment type="caution">
    <text evidence="10">The sequence shown here is derived from an EMBL/GenBank/DDBJ whole genome shotgun (WGS) entry which is preliminary data.</text>
</comment>
<dbReference type="Proteomes" id="UP000781173">
    <property type="component" value="Unassembled WGS sequence"/>
</dbReference>
<evidence type="ECO:0000256" key="6">
    <source>
        <dbReference type="ARBA" id="ARBA00022989"/>
    </source>
</evidence>
<feature type="transmembrane region" description="Helical" evidence="8">
    <location>
        <begin position="502"/>
        <end position="522"/>
    </location>
</feature>